<sequence>MRDEGKDHILMTRDDLREVVREASRPSGSMPLYLTLVGSAWASAALSVLIADSAEGTLWASFVGGIVAIIVGIAWGIAPKRDR</sequence>
<name>A0ABP9Q1S8_9ACTN</name>
<evidence type="ECO:0000313" key="3">
    <source>
        <dbReference type="Proteomes" id="UP001500221"/>
    </source>
</evidence>
<protein>
    <recommendedName>
        <fullName evidence="4">DUF2530 domain-containing protein</fullName>
    </recommendedName>
</protein>
<keyword evidence="1" id="KW-0472">Membrane</keyword>
<dbReference type="RefSeq" id="WP_345462037.1">
    <property type="nucleotide sequence ID" value="NZ_BAABKG010000005.1"/>
</dbReference>
<evidence type="ECO:0008006" key="4">
    <source>
        <dbReference type="Google" id="ProtNLM"/>
    </source>
</evidence>
<feature type="transmembrane region" description="Helical" evidence="1">
    <location>
        <begin position="31"/>
        <end position="51"/>
    </location>
</feature>
<comment type="caution">
    <text evidence="2">The sequence shown here is derived from an EMBL/GenBank/DDBJ whole genome shotgun (WGS) entry which is preliminary data.</text>
</comment>
<evidence type="ECO:0000256" key="1">
    <source>
        <dbReference type="SAM" id="Phobius"/>
    </source>
</evidence>
<dbReference type="Proteomes" id="UP001500221">
    <property type="component" value="Unassembled WGS sequence"/>
</dbReference>
<keyword evidence="1" id="KW-0812">Transmembrane</keyword>
<feature type="transmembrane region" description="Helical" evidence="1">
    <location>
        <begin position="57"/>
        <end position="78"/>
    </location>
</feature>
<gene>
    <name evidence="2" type="ORF">GCM10023340_36580</name>
</gene>
<keyword evidence="1" id="KW-1133">Transmembrane helix</keyword>
<dbReference type="EMBL" id="BAABKG010000005">
    <property type="protein sequence ID" value="GAA5153901.1"/>
    <property type="molecule type" value="Genomic_DNA"/>
</dbReference>
<organism evidence="2 3">
    <name type="scientific">Nocardioides marinquilinus</name>
    <dbReference type="NCBI Taxonomy" id="1210400"/>
    <lineage>
        <taxon>Bacteria</taxon>
        <taxon>Bacillati</taxon>
        <taxon>Actinomycetota</taxon>
        <taxon>Actinomycetes</taxon>
        <taxon>Propionibacteriales</taxon>
        <taxon>Nocardioidaceae</taxon>
        <taxon>Nocardioides</taxon>
    </lineage>
</organism>
<keyword evidence="3" id="KW-1185">Reference proteome</keyword>
<evidence type="ECO:0000313" key="2">
    <source>
        <dbReference type="EMBL" id="GAA5153901.1"/>
    </source>
</evidence>
<accession>A0ABP9Q1S8</accession>
<proteinExistence type="predicted"/>
<reference evidence="3" key="1">
    <citation type="journal article" date="2019" name="Int. J. Syst. Evol. Microbiol.">
        <title>The Global Catalogue of Microorganisms (GCM) 10K type strain sequencing project: providing services to taxonomists for standard genome sequencing and annotation.</title>
        <authorList>
            <consortium name="The Broad Institute Genomics Platform"/>
            <consortium name="The Broad Institute Genome Sequencing Center for Infectious Disease"/>
            <person name="Wu L."/>
            <person name="Ma J."/>
        </authorList>
    </citation>
    <scope>NUCLEOTIDE SEQUENCE [LARGE SCALE GENOMIC DNA]</scope>
    <source>
        <strain evidence="3">JCM 18459</strain>
    </source>
</reference>